<evidence type="ECO:0000313" key="2">
    <source>
        <dbReference type="EMBL" id="RCW23344.1"/>
    </source>
</evidence>
<keyword evidence="2" id="KW-0808">Transferase</keyword>
<name>A0A6I7HLQ7_9HYPH</name>
<protein>
    <submittedName>
        <fullName evidence="2">Acetyltransferase (GNAT) family protein</fullName>
    </submittedName>
</protein>
<dbReference type="Pfam" id="PF13527">
    <property type="entry name" value="Acetyltransf_9"/>
    <property type="match status" value="1"/>
</dbReference>
<dbReference type="GO" id="GO:0016747">
    <property type="term" value="F:acyltransferase activity, transferring groups other than amino-acyl groups"/>
    <property type="evidence" value="ECO:0007669"/>
    <property type="project" value="InterPro"/>
</dbReference>
<evidence type="ECO:0000313" key="3">
    <source>
        <dbReference type="Proteomes" id="UP000252582"/>
    </source>
</evidence>
<dbReference type="Proteomes" id="UP000252582">
    <property type="component" value="Unassembled WGS sequence"/>
</dbReference>
<feature type="domain" description="N-acetyltransferase" evidence="1">
    <location>
        <begin position="14"/>
        <end position="153"/>
    </location>
</feature>
<gene>
    <name evidence="2" type="ORF">DFR48_107216</name>
</gene>
<organism evidence="2 3">
    <name type="scientific">Ciceribacter lividus</name>
    <dbReference type="NCBI Taxonomy" id="1197950"/>
    <lineage>
        <taxon>Bacteria</taxon>
        <taxon>Pseudomonadati</taxon>
        <taxon>Pseudomonadota</taxon>
        <taxon>Alphaproteobacteria</taxon>
        <taxon>Hyphomicrobiales</taxon>
        <taxon>Rhizobiaceae</taxon>
        <taxon>Ciceribacter</taxon>
    </lineage>
</organism>
<dbReference type="SUPFAM" id="SSF55729">
    <property type="entry name" value="Acyl-CoA N-acyltransferases (Nat)"/>
    <property type="match status" value="1"/>
</dbReference>
<dbReference type="PROSITE" id="PS51186">
    <property type="entry name" value="GNAT"/>
    <property type="match status" value="1"/>
</dbReference>
<dbReference type="Gene3D" id="3.40.630.30">
    <property type="match status" value="1"/>
</dbReference>
<keyword evidence="3" id="KW-1185">Reference proteome</keyword>
<dbReference type="InterPro" id="IPR000182">
    <property type="entry name" value="GNAT_dom"/>
</dbReference>
<dbReference type="AlphaFoldDB" id="A0A6I7HLQ7"/>
<sequence>MGRKMKRDYRVKRVPEYEIDAPTAKQIVALLDENFPDTFDGRTYFKQLPHFRYLAFDGETVIGQAGVDHRVIRAGGKIIRIFGIVDLCVTPTHRGVGLASNLLKQIENLAAVSNVDFLVLMGDVDALYIANGFQHVGSAMTKWLAVEEVESFSLIERDLSYCFLVKPVRGESWPLGPIDMLGYLF</sequence>
<reference evidence="2 3" key="1">
    <citation type="submission" date="2018-07" db="EMBL/GenBank/DDBJ databases">
        <title>Genomic Encyclopedia of Type Strains, Phase IV (KMG-IV): sequencing the most valuable type-strain genomes for metagenomic binning, comparative biology and taxonomic classification.</title>
        <authorList>
            <person name="Goeker M."/>
        </authorList>
    </citation>
    <scope>NUCLEOTIDE SEQUENCE [LARGE SCALE GENOMIC DNA]</scope>
    <source>
        <strain evidence="2 3">DSM 25528</strain>
    </source>
</reference>
<dbReference type="InterPro" id="IPR016181">
    <property type="entry name" value="Acyl_CoA_acyltransferase"/>
</dbReference>
<dbReference type="EMBL" id="QPIX01000007">
    <property type="protein sequence ID" value="RCW23344.1"/>
    <property type="molecule type" value="Genomic_DNA"/>
</dbReference>
<comment type="caution">
    <text evidence="2">The sequence shown here is derived from an EMBL/GenBank/DDBJ whole genome shotgun (WGS) entry which is preliminary data.</text>
</comment>
<accession>A0A6I7HLQ7</accession>
<evidence type="ECO:0000259" key="1">
    <source>
        <dbReference type="PROSITE" id="PS51186"/>
    </source>
</evidence>
<proteinExistence type="predicted"/>
<dbReference type="CDD" id="cd04301">
    <property type="entry name" value="NAT_SF"/>
    <property type="match status" value="1"/>
</dbReference>